<dbReference type="EMBL" id="CAJPEV010000351">
    <property type="protein sequence ID" value="CAG0884326.1"/>
    <property type="molecule type" value="Genomic_DNA"/>
</dbReference>
<feature type="domain" description="Non-haem dioxygenase N-terminal" evidence="1">
    <location>
        <begin position="64"/>
        <end position="144"/>
    </location>
</feature>
<dbReference type="EMBL" id="LR899868">
    <property type="protein sequence ID" value="CAD7243006.1"/>
    <property type="molecule type" value="Genomic_DNA"/>
</dbReference>
<proteinExistence type="predicted"/>
<dbReference type="Proteomes" id="UP000677054">
    <property type="component" value="Unassembled WGS sequence"/>
</dbReference>
<dbReference type="InterPro" id="IPR027443">
    <property type="entry name" value="IPNS-like_sf"/>
</dbReference>
<keyword evidence="3" id="KW-1185">Reference proteome</keyword>
<organism evidence="2">
    <name type="scientific">Darwinula stevensoni</name>
    <dbReference type="NCBI Taxonomy" id="69355"/>
    <lineage>
        <taxon>Eukaryota</taxon>
        <taxon>Metazoa</taxon>
        <taxon>Ecdysozoa</taxon>
        <taxon>Arthropoda</taxon>
        <taxon>Crustacea</taxon>
        <taxon>Oligostraca</taxon>
        <taxon>Ostracoda</taxon>
        <taxon>Podocopa</taxon>
        <taxon>Podocopida</taxon>
        <taxon>Darwinulocopina</taxon>
        <taxon>Darwinuloidea</taxon>
        <taxon>Darwinulidae</taxon>
        <taxon>Darwinula</taxon>
    </lineage>
</organism>
<protein>
    <recommendedName>
        <fullName evidence="1">Non-haem dioxygenase N-terminal domain-containing protein</fullName>
    </recommendedName>
</protein>
<gene>
    <name evidence="2" type="ORF">DSTB1V02_LOCUS2944</name>
</gene>
<dbReference type="InterPro" id="IPR026992">
    <property type="entry name" value="DIOX_N"/>
</dbReference>
<sequence>MRIERRGKTFTRGGREEDLREPGSVVPFAFADATVEVEPGRMQGEGEGRMQGEGEGRAWGEGALPVIDLGLVRAGRRSEVAGRLLAALEHSGFFYVTGIPGYDSNALLRHTKWFFALPLEEKMKVAKRQFRRDSGCLYKGYFPVQPGEISHKEVHQLKAVTVSG</sequence>
<evidence type="ECO:0000313" key="3">
    <source>
        <dbReference type="Proteomes" id="UP000677054"/>
    </source>
</evidence>
<dbReference type="AlphaFoldDB" id="A0A7R9A0C4"/>
<name>A0A7R9A0C4_9CRUS</name>
<dbReference type="OrthoDB" id="288590at2759"/>
<reference evidence="2" key="1">
    <citation type="submission" date="2020-11" db="EMBL/GenBank/DDBJ databases">
        <authorList>
            <person name="Tran Van P."/>
        </authorList>
    </citation>
    <scope>NUCLEOTIDE SEQUENCE</scope>
</reference>
<evidence type="ECO:0000259" key="1">
    <source>
        <dbReference type="Pfam" id="PF14226"/>
    </source>
</evidence>
<evidence type="ECO:0000313" key="2">
    <source>
        <dbReference type="EMBL" id="CAD7243006.1"/>
    </source>
</evidence>
<accession>A0A7R9A0C4</accession>
<dbReference type="SUPFAM" id="SSF51197">
    <property type="entry name" value="Clavaminate synthase-like"/>
    <property type="match status" value="1"/>
</dbReference>
<dbReference type="Gene3D" id="2.60.120.330">
    <property type="entry name" value="B-lactam Antibiotic, Isopenicillin N Synthase, Chain"/>
    <property type="match status" value="1"/>
</dbReference>
<dbReference type="Pfam" id="PF14226">
    <property type="entry name" value="DIOX_N"/>
    <property type="match status" value="1"/>
</dbReference>